<dbReference type="InterPro" id="IPR010753">
    <property type="entry name" value="DUF1330"/>
</dbReference>
<comment type="caution">
    <text evidence="2">The sequence shown here is derived from an EMBL/GenBank/DDBJ whole genome shotgun (WGS) entry which is preliminary data.</text>
</comment>
<protein>
    <submittedName>
        <fullName evidence="2">DUF1330 domain-containing protein</fullName>
    </submittedName>
</protein>
<organism evidence="2 3">
    <name type="scientific">Henriciella marina</name>
    <dbReference type="NCBI Taxonomy" id="453851"/>
    <lineage>
        <taxon>Bacteria</taxon>
        <taxon>Pseudomonadati</taxon>
        <taxon>Pseudomonadota</taxon>
        <taxon>Alphaproteobacteria</taxon>
        <taxon>Hyphomonadales</taxon>
        <taxon>Hyphomonadaceae</taxon>
        <taxon>Henriciella</taxon>
    </lineage>
</organism>
<reference evidence="2" key="1">
    <citation type="submission" date="2022-12" db="EMBL/GenBank/DDBJ databases">
        <title>Bacterial isolates from different developmental stages of Nematostella vectensis.</title>
        <authorList>
            <person name="Fraune S."/>
        </authorList>
    </citation>
    <scope>NUCLEOTIDE SEQUENCE</scope>
    <source>
        <strain evidence="2">G21632-S1</strain>
    </source>
</reference>
<accession>A0ABT4LWT3</accession>
<dbReference type="InterPro" id="IPR011008">
    <property type="entry name" value="Dimeric_a/b-barrel"/>
</dbReference>
<gene>
    <name evidence="2" type="ORF">O4G74_12205</name>
</gene>
<name>A0ABT4LWT3_9PROT</name>
<evidence type="ECO:0000313" key="3">
    <source>
        <dbReference type="Proteomes" id="UP001083770"/>
    </source>
</evidence>
<dbReference type="PANTHER" id="PTHR41521">
    <property type="match status" value="1"/>
</dbReference>
<proteinExistence type="predicted"/>
<dbReference type="Proteomes" id="UP001083770">
    <property type="component" value="Unassembled WGS sequence"/>
</dbReference>
<dbReference type="Gene3D" id="3.30.70.100">
    <property type="match status" value="1"/>
</dbReference>
<evidence type="ECO:0000313" key="2">
    <source>
        <dbReference type="EMBL" id="MCZ4298822.1"/>
    </source>
</evidence>
<evidence type="ECO:0000259" key="1">
    <source>
        <dbReference type="Pfam" id="PF07045"/>
    </source>
</evidence>
<dbReference type="EMBL" id="JAPWGW010000004">
    <property type="protein sequence ID" value="MCZ4298822.1"/>
    <property type="molecule type" value="Genomic_DNA"/>
</dbReference>
<keyword evidence="3" id="KW-1185">Reference proteome</keyword>
<sequence>MSVYINAQITIHDREAYNKYEAGFMEIFNAHAGKLLAVEEAPTVLEGDWACTRTIIAEFADKDSALNWYNSDAYQTLMKHRLAGSTGSIAILNGLPA</sequence>
<feature type="domain" description="DUF1330" evidence="1">
    <location>
        <begin position="3"/>
        <end position="94"/>
    </location>
</feature>
<dbReference type="RefSeq" id="WP_269402887.1">
    <property type="nucleotide sequence ID" value="NZ_JAPWGW010000004.1"/>
</dbReference>
<dbReference type="PANTHER" id="PTHR41521:SF4">
    <property type="entry name" value="BLR0684 PROTEIN"/>
    <property type="match status" value="1"/>
</dbReference>
<dbReference type="SUPFAM" id="SSF54909">
    <property type="entry name" value="Dimeric alpha+beta barrel"/>
    <property type="match status" value="1"/>
</dbReference>
<dbReference type="Pfam" id="PF07045">
    <property type="entry name" value="DUF1330"/>
    <property type="match status" value="1"/>
</dbReference>